<dbReference type="GO" id="GO:0016791">
    <property type="term" value="F:phosphatase activity"/>
    <property type="evidence" value="ECO:0007669"/>
    <property type="project" value="TreeGrafter"/>
</dbReference>
<dbReference type="GeneID" id="19978186"/>
<dbReference type="Proteomes" id="UP000030752">
    <property type="component" value="Unassembled WGS sequence"/>
</dbReference>
<dbReference type="VEuPathDB" id="FungiDB:HMPREF1541_10847"/>
<dbReference type="AlphaFoldDB" id="W2S5M3"/>
<dbReference type="PANTHER" id="PTHR11567:SF195">
    <property type="entry name" value="ACID PHOSPHATASE, PUTATIVE (AFU_ORTHOLOGUE AFUA_3G14570)-RELATED"/>
    <property type="match status" value="1"/>
</dbReference>
<dbReference type="InParanoid" id="W2S5M3"/>
<dbReference type="RefSeq" id="XP_008713738.1">
    <property type="nucleotide sequence ID" value="XM_008715516.1"/>
</dbReference>
<dbReference type="InterPro" id="IPR050645">
    <property type="entry name" value="Histidine_acid_phosphatase"/>
</dbReference>
<dbReference type="Gene3D" id="3.40.50.1240">
    <property type="entry name" value="Phosphoglycerate mutase-like"/>
    <property type="match status" value="1"/>
</dbReference>
<evidence type="ECO:0000313" key="1">
    <source>
        <dbReference type="EMBL" id="ETN43982.1"/>
    </source>
</evidence>
<sequence>MWDANTAYSVVYPLLIAASSQRALGQSECGTIADVDLGWHAPNATEVNDLTNVLNGTGVYGFVYNATTPSDVPYSTYNWCNMPHVRTSEYQPAPSDYKLEYVEVIHRHHKRTPYAHNTFPREGYPWYCDDEALAYYGIPIPEGNAAQVAWSVYTTDVNPFAPAGFNGTCQFPQISGQGLYDSRQHGVDLYGVYHDQLQFLPSSFDTNKVKFRVTNNVITSQVAGQLILGMYPDAENVSVTVLIQPDGVDSLEPSYSCASSDTIRETYGVGSNFSNWTDHLTAPETVSLFERLEVVSNVNSSADADDWYSWFDHYFDNLSARLCHQKPLPCTADNETCVSEEDAEAVFRRGQYEYSFIYRDSPSSLASSTSSYGVWLAELASNLRAVASGDSEVLYRHNVAHDGSTSRLLSILQVDQMVWPGMGAEVAFELFSRDQCWYIRILWKGQVMRSSNPSLGLLDLISLDTLLAYIDGLVGENAQKIPGLCEQSSDDE</sequence>
<dbReference type="eggNOG" id="ENOG502QSSD">
    <property type="taxonomic scope" value="Eukaryota"/>
</dbReference>
<keyword evidence="2" id="KW-1185">Reference proteome</keyword>
<protein>
    <recommendedName>
        <fullName evidence="3">Histidine acid phosphatase</fullName>
    </recommendedName>
</protein>
<evidence type="ECO:0000313" key="2">
    <source>
        <dbReference type="Proteomes" id="UP000030752"/>
    </source>
</evidence>
<organism evidence="1 2">
    <name type="scientific">Cyphellophora europaea (strain CBS 101466)</name>
    <name type="common">Phialophora europaea</name>
    <dbReference type="NCBI Taxonomy" id="1220924"/>
    <lineage>
        <taxon>Eukaryota</taxon>
        <taxon>Fungi</taxon>
        <taxon>Dikarya</taxon>
        <taxon>Ascomycota</taxon>
        <taxon>Pezizomycotina</taxon>
        <taxon>Eurotiomycetes</taxon>
        <taxon>Chaetothyriomycetidae</taxon>
        <taxon>Chaetothyriales</taxon>
        <taxon>Cyphellophoraceae</taxon>
        <taxon>Cyphellophora</taxon>
    </lineage>
</organism>
<gene>
    <name evidence="1" type="ORF">HMPREF1541_10847</name>
</gene>
<dbReference type="InterPro" id="IPR029033">
    <property type="entry name" value="His_PPase_superfam"/>
</dbReference>
<name>W2S5M3_CYPE1</name>
<evidence type="ECO:0008006" key="3">
    <source>
        <dbReference type="Google" id="ProtNLM"/>
    </source>
</evidence>
<dbReference type="EMBL" id="KB822716">
    <property type="protein sequence ID" value="ETN43982.1"/>
    <property type="molecule type" value="Genomic_DNA"/>
</dbReference>
<reference evidence="1 2" key="1">
    <citation type="submission" date="2013-03" db="EMBL/GenBank/DDBJ databases">
        <title>The Genome Sequence of Phialophora europaea CBS 101466.</title>
        <authorList>
            <consortium name="The Broad Institute Genomics Platform"/>
            <person name="Cuomo C."/>
            <person name="de Hoog S."/>
            <person name="Gorbushina A."/>
            <person name="Walker B."/>
            <person name="Young S.K."/>
            <person name="Zeng Q."/>
            <person name="Gargeya S."/>
            <person name="Fitzgerald M."/>
            <person name="Haas B."/>
            <person name="Abouelleil A."/>
            <person name="Allen A.W."/>
            <person name="Alvarado L."/>
            <person name="Arachchi H.M."/>
            <person name="Berlin A.M."/>
            <person name="Chapman S.B."/>
            <person name="Gainer-Dewar J."/>
            <person name="Goldberg J."/>
            <person name="Griggs A."/>
            <person name="Gujja S."/>
            <person name="Hansen M."/>
            <person name="Howarth C."/>
            <person name="Imamovic A."/>
            <person name="Ireland A."/>
            <person name="Larimer J."/>
            <person name="McCowan C."/>
            <person name="Murphy C."/>
            <person name="Pearson M."/>
            <person name="Poon T.W."/>
            <person name="Priest M."/>
            <person name="Roberts A."/>
            <person name="Saif S."/>
            <person name="Shea T."/>
            <person name="Sisk P."/>
            <person name="Sykes S."/>
            <person name="Wortman J."/>
            <person name="Nusbaum C."/>
            <person name="Birren B."/>
        </authorList>
    </citation>
    <scope>NUCLEOTIDE SEQUENCE [LARGE SCALE GENOMIC DNA]</scope>
    <source>
        <strain evidence="1 2">CBS 101466</strain>
    </source>
</reference>
<proteinExistence type="predicted"/>
<dbReference type="PANTHER" id="PTHR11567">
    <property type="entry name" value="ACID PHOSPHATASE-RELATED"/>
    <property type="match status" value="1"/>
</dbReference>
<accession>W2S5M3</accession>
<dbReference type="SUPFAM" id="SSF53254">
    <property type="entry name" value="Phosphoglycerate mutase-like"/>
    <property type="match status" value="1"/>
</dbReference>
<dbReference type="HOGENOM" id="CLU_030126_0_0_1"/>
<dbReference type="OrthoDB" id="10262962at2759"/>